<evidence type="ECO:0000313" key="2">
    <source>
        <dbReference type="EMBL" id="CEA06368.1"/>
    </source>
</evidence>
<dbReference type="AlphaFoldDB" id="A0A078MGB1"/>
<dbReference type="SUPFAM" id="SSF52540">
    <property type="entry name" value="P-loop containing nucleoside triphosphate hydrolases"/>
    <property type="match status" value="1"/>
</dbReference>
<protein>
    <submittedName>
        <fullName evidence="2">ATPase</fullName>
    </submittedName>
</protein>
<sequence length="830" mass="93184">MSDTISQLFKDWMIATGKSKNTASNYFTGVNIVSKHCGRDVFQIEDLHELERLYRQYGPKGEHAEVGTSNSGNVHSGLRQWLEYQRLWQAEEDPSIDPVEGRQQWQAFLARWPVDQLRALTLDQYYGAEGDDSFYSWLRDHTAKLGHFKEGILSAGVRPRGRNAIGEPGAGMQADERYIWYTILGNSAQEAFEHLKQELLIAVEAVRSGELSSIVGRKTAPGALVWKLMFLYQDEARPQVLPFYTVKRLKWVAGADASGSPLALQERLLSQRGERDVLTFAAGLERLAMKAHTVKPLKESPSMDSSLVPLNQILFGPPGTGKTYATVEAALEVLDPDYLREPLRHRSELKQRFDELVQQDRIRFVTFHQSFSYEDFVEGLRATTDDASGQLRYEVVDGVFKSLCDAAAVKVTQQAAAPNELDQRRVWKMSLGNTLGEDASIYQECVAGGYVLLGYGGSVDFAGCTNRQQVQARFADAGVVPENPATDYGITSVTAFVAKMRVGDLIVVSDGNFKFRAIGEVMGDYQFKPHAEFEDGYAQLRPVKWLRQYQPSLPHTELLNAQFSQMTLYELRSPTLNKDKLQALLAAGTEVSTAPDSRVLIIDEINRGNISRIFGELITLIERSKRAGADEALSVVLPYSKERFSVPDNVYLIGTMNTADRSLAGLDIALRRRFVFREMPPKPELLDSVEVQGLNIGQLLRVMNQRIEVLFDREHCLGHAYFMPLKEDASLARLEGILRNEILPLLQEYFFDDWQRIQWVLNDHRKPVIDRFVQQDTQDLAGLFGDISVPAQGGVWRINDAAFKRISAYRGVLGVPSSDDIPAVLEETGA</sequence>
<dbReference type="InterPro" id="IPR027417">
    <property type="entry name" value="P-loop_NTPase"/>
</dbReference>
<feature type="domain" description="ATPase dynein-related AAA" evidence="1">
    <location>
        <begin position="583"/>
        <end position="674"/>
    </location>
</feature>
<dbReference type="EMBL" id="LM997413">
    <property type="protein sequence ID" value="CEA06368.1"/>
    <property type="molecule type" value="Genomic_DNA"/>
</dbReference>
<dbReference type="Pfam" id="PF07728">
    <property type="entry name" value="AAA_5"/>
    <property type="match status" value="1"/>
</dbReference>
<dbReference type="InterPro" id="IPR011704">
    <property type="entry name" value="ATPase_dyneun-rel_AAA"/>
</dbReference>
<name>A0A078MGB1_9PSED</name>
<dbReference type="GO" id="GO:0016887">
    <property type="term" value="F:ATP hydrolysis activity"/>
    <property type="evidence" value="ECO:0007669"/>
    <property type="project" value="InterPro"/>
</dbReference>
<dbReference type="GO" id="GO:0005524">
    <property type="term" value="F:ATP binding"/>
    <property type="evidence" value="ECO:0007669"/>
    <property type="project" value="InterPro"/>
</dbReference>
<dbReference type="REBASE" id="172760">
    <property type="entry name" value="Psp12McrBCP"/>
</dbReference>
<evidence type="ECO:0000259" key="1">
    <source>
        <dbReference type="Pfam" id="PF07728"/>
    </source>
</evidence>
<proteinExistence type="predicted"/>
<dbReference type="PANTHER" id="PTHR37291">
    <property type="entry name" value="5-METHYLCYTOSINE-SPECIFIC RESTRICTION ENZYME B"/>
    <property type="match status" value="1"/>
</dbReference>
<dbReference type="PATRIC" id="fig|1461581.3.peg.2711"/>
<organism evidence="2">
    <name type="scientific">Pseudomonas saudimassiliensis</name>
    <dbReference type="NCBI Taxonomy" id="1461581"/>
    <lineage>
        <taxon>Bacteria</taxon>
        <taxon>Pseudomonadati</taxon>
        <taxon>Pseudomonadota</taxon>
        <taxon>Gammaproteobacteria</taxon>
        <taxon>Pseudomonadales</taxon>
        <taxon>Pseudomonadaceae</taxon>
        <taxon>Pseudomonas</taxon>
    </lineage>
</organism>
<reference evidence="2" key="1">
    <citation type="submission" date="2014-07" db="EMBL/GenBank/DDBJ databases">
        <authorList>
            <person name="Urmite Genomes Urmite Genomes"/>
        </authorList>
    </citation>
    <scope>NUCLEOTIDE SEQUENCE</scope>
    <source>
        <strain evidence="2">12M76_air</strain>
    </source>
</reference>
<gene>
    <name evidence="2" type="ORF">BN1049_02753</name>
</gene>
<dbReference type="Gene3D" id="3.40.50.300">
    <property type="entry name" value="P-loop containing nucleotide triphosphate hydrolases"/>
    <property type="match status" value="1"/>
</dbReference>
<dbReference type="EMBL" id="LK391969">
    <property type="protein sequence ID" value="CEF27793.1"/>
    <property type="molecule type" value="Genomic_DNA"/>
</dbReference>
<dbReference type="PANTHER" id="PTHR37291:SF1">
    <property type="entry name" value="TYPE IV METHYL-DIRECTED RESTRICTION ENZYME ECOKMCRB SUBUNIT"/>
    <property type="match status" value="1"/>
</dbReference>
<accession>A0A078MGB1</accession>
<dbReference type="InterPro" id="IPR052934">
    <property type="entry name" value="Methyl-DNA_Rec/Restrict_Enz"/>
</dbReference>